<dbReference type="Proteomes" id="UP000257323">
    <property type="component" value="Unassembled WGS sequence"/>
</dbReference>
<proteinExistence type="predicted"/>
<name>A0A3E2BLX6_9BACT</name>
<evidence type="ECO:0000313" key="1">
    <source>
        <dbReference type="EMBL" id="RFT15743.1"/>
    </source>
</evidence>
<organism evidence="1 2">
    <name type="scientific">Candidatus Saccharicenans subterraneus</name>
    <dbReference type="NCBI Taxonomy" id="2508984"/>
    <lineage>
        <taxon>Bacteria</taxon>
        <taxon>Candidatus Aminicenantota</taxon>
        <taxon>Candidatus Aminicenantia</taxon>
        <taxon>Candidatus Aminicenantales</taxon>
        <taxon>Candidatus Saccharicenantaceae</taxon>
        <taxon>Candidatus Saccharicenans</taxon>
    </lineage>
</organism>
<evidence type="ECO:0000313" key="2">
    <source>
        <dbReference type="Proteomes" id="UP000257323"/>
    </source>
</evidence>
<sequence length="60" mass="6532">MYPSPAGLLSGGLEMVETGKRQRSGGQSPEAIFQGKRGAIKRIVNGNKKINRENTRSGFR</sequence>
<dbReference type="EMBL" id="QUAH01000007">
    <property type="protein sequence ID" value="RFT15743.1"/>
    <property type="molecule type" value="Genomic_DNA"/>
</dbReference>
<protein>
    <submittedName>
        <fullName evidence="1">Uncharacterized protein</fullName>
    </submittedName>
</protein>
<dbReference type="AlphaFoldDB" id="A0A3E2BLX6"/>
<gene>
    <name evidence="1" type="ORF">OP8BY_0118</name>
</gene>
<accession>A0A3E2BLX6</accession>
<comment type="caution">
    <text evidence="1">The sequence shown here is derived from an EMBL/GenBank/DDBJ whole genome shotgun (WGS) entry which is preliminary data.</text>
</comment>
<reference evidence="1 2" key="1">
    <citation type="submission" date="2018-08" db="EMBL/GenBank/DDBJ databases">
        <title>Genome analysis of the thermophilic bacterium of the candidate phylum Aminicenantes from deep subsurface aquifer revealed its physiology and ecological role.</title>
        <authorList>
            <person name="Kadnikov V.V."/>
            <person name="Mardanov A.V."/>
            <person name="Beletsky A.V."/>
            <person name="Karnachuk O.V."/>
            <person name="Ravin N.V."/>
        </authorList>
    </citation>
    <scope>NUCLEOTIDE SEQUENCE [LARGE SCALE GENOMIC DNA]</scope>
    <source>
        <strain evidence="1">BY38</strain>
    </source>
</reference>